<feature type="compositionally biased region" description="Polar residues" evidence="11">
    <location>
        <begin position="592"/>
        <end position="604"/>
    </location>
</feature>
<dbReference type="Pfam" id="PF00069">
    <property type="entry name" value="Pkinase"/>
    <property type="match status" value="1"/>
</dbReference>
<dbReference type="HOGENOM" id="CLU_009125_1_0_1"/>
<dbReference type="Proteomes" id="UP000005627">
    <property type="component" value="Chromosome 5"/>
</dbReference>
<name>G8ZV17_TORDE</name>
<feature type="compositionally biased region" description="Low complexity" evidence="11">
    <location>
        <begin position="577"/>
        <end position="591"/>
    </location>
</feature>
<dbReference type="eggNOG" id="KOG0201">
    <property type="taxonomic scope" value="Eukaryota"/>
</dbReference>
<feature type="compositionally biased region" description="Polar residues" evidence="11">
    <location>
        <begin position="712"/>
        <end position="724"/>
    </location>
</feature>
<dbReference type="EMBL" id="HE616746">
    <property type="protein sequence ID" value="CCE92461.1"/>
    <property type="molecule type" value="Genomic_DNA"/>
</dbReference>
<keyword evidence="5 10" id="KW-0547">Nucleotide-binding</keyword>
<proteinExistence type="inferred from homology"/>
<evidence type="ECO:0000256" key="2">
    <source>
        <dbReference type="ARBA" id="ARBA00012513"/>
    </source>
</evidence>
<dbReference type="Gene3D" id="3.30.200.20">
    <property type="entry name" value="Phosphorylase Kinase, domain 1"/>
    <property type="match status" value="1"/>
</dbReference>
<evidence type="ECO:0000256" key="5">
    <source>
        <dbReference type="ARBA" id="ARBA00022741"/>
    </source>
</evidence>
<evidence type="ECO:0000256" key="10">
    <source>
        <dbReference type="PROSITE-ProRule" id="PRU10141"/>
    </source>
</evidence>
<evidence type="ECO:0000256" key="11">
    <source>
        <dbReference type="SAM" id="MobiDB-lite"/>
    </source>
</evidence>
<evidence type="ECO:0000313" key="13">
    <source>
        <dbReference type="EMBL" id="CCE92461.1"/>
    </source>
</evidence>
<dbReference type="GO" id="GO:0005933">
    <property type="term" value="C:cellular bud"/>
    <property type="evidence" value="ECO:0007669"/>
    <property type="project" value="EnsemblFungi"/>
</dbReference>
<dbReference type="RefSeq" id="XP_003681672.1">
    <property type="nucleotide sequence ID" value="XM_003681624.1"/>
</dbReference>
<dbReference type="PROSITE" id="PS00108">
    <property type="entry name" value="PROTEIN_KINASE_ST"/>
    <property type="match status" value="1"/>
</dbReference>
<evidence type="ECO:0000256" key="3">
    <source>
        <dbReference type="ARBA" id="ARBA00022527"/>
    </source>
</evidence>
<dbReference type="GO" id="GO:0004674">
    <property type="term" value="F:protein serine/threonine kinase activity"/>
    <property type="evidence" value="ECO:0007669"/>
    <property type="project" value="UniProtKB-KW"/>
</dbReference>
<evidence type="ECO:0000259" key="12">
    <source>
        <dbReference type="PROSITE" id="PS50011"/>
    </source>
</evidence>
<sequence>MRRPSGTEAGTRSASHRVEQDVGSIFKRTEIIGRGKFGVVYKGYHSRTKQVFAIKVLNLDSDEDEVEDVQREVQFLASMKQVPNITQYYGSYLKDTTLWIIIEYCAGGSLRTLLRPGKIDEKYIGVIMRELLIALKFIHRDNVIHRDLKAANVLITNDGQVKLCDFGVAAQLNQSNSRRHTMAGTPYWMAPEVIMEGVYYDTKVDIWSLGITTYEAATGNPPYCEVEALRAMQLITKSKPPRLEGRSYSPLLKEFIALCLDEDPKERLSAEELLKTKFIKAHKATPTTLLKQLISRYLLFRDNNKSARESIFLPDDYQKVDEKKPEKDETSGEKTQDDTKDADVDVKWDFDSLSSSDYIMENDIDMEEIPEGCNNDWTSPQHDRYNYAYPEEDQFYYYPTNPNGKIFQGTTMGKTQQGTMVQNTTLNAPLSRTNNFTSKLAKSGRTNPTASTGTYKNSTGTNKKPEARLPKKLLELFETNEVISEEASTDPELPRMNRNLSHLHMGSLPEDSVSQPISDVNAKRPPAHLINNGAFYSQSTPALPVLQTKFSKSVKGPPSAVTTAPTPIEIEIPEELPTSTIPTPSSTEAITGLQTKPRSSTVSTPGPVPYQKGPGLSRRLTVGTAAGTAATSRVGEEQTKKINNGTSTNFESSVPPAVKYLTDTPSPHKLYSSHVTSPTRRLGNSPTGGTAPPPMMKAMGNHGDNKEPFLQPLNTTTNSNSEVINSKPDKETSRVNRDFKRNNPNLKLQMPLPTTVAPHKLLDPPTVAATANNSNAAPELINQFGFNTSTASNIPVSMTPINEKHIDWGTKPKRVHSISNRKNSQTVDGITSTLASGSLSNGANAVQAPLAMNQGPLSSSSVNVASMFSTNNVSANNIPASSSQPSLVPQASSATVVTTNSNANANTVTSAVAPTNTLMQPPPATLNMDLFIDVDTGAMDSNRWTDKKPRVLQELEALLQMFEEGLPVIENALKKQLKSDELVAADH</sequence>
<feature type="region of interest" description="Disordered" evidence="11">
    <location>
        <begin position="664"/>
        <end position="751"/>
    </location>
</feature>
<gene>
    <name evidence="13" type="primary">TDEL0E02180</name>
    <name evidence="13" type="ORF">TDEL_0E02180</name>
</gene>
<dbReference type="PANTHER" id="PTHR48012">
    <property type="entry name" value="STERILE20-LIKE KINASE, ISOFORM B-RELATED"/>
    <property type="match status" value="1"/>
</dbReference>
<reference evidence="13 14" key="1">
    <citation type="journal article" date="2011" name="Proc. Natl. Acad. Sci. U.S.A.">
        <title>Evolutionary erosion of yeast sex chromosomes by mating-type switching accidents.</title>
        <authorList>
            <person name="Gordon J.L."/>
            <person name="Armisen D."/>
            <person name="Proux-Wera E."/>
            <person name="Oheigeartaigh S.S."/>
            <person name="Byrne K.P."/>
            <person name="Wolfe K.H."/>
        </authorList>
    </citation>
    <scope>NUCLEOTIDE SEQUENCE [LARGE SCALE GENOMIC DNA]</scope>
    <source>
        <strain evidence="14">ATCC 10662 / CBS 1146 / NBRC 0425 / NCYC 2629 / NRRL Y-866</strain>
    </source>
</reference>
<dbReference type="GO" id="GO:0043332">
    <property type="term" value="C:mating projection tip"/>
    <property type="evidence" value="ECO:0007669"/>
    <property type="project" value="EnsemblFungi"/>
</dbReference>
<dbReference type="GO" id="GO:0005524">
    <property type="term" value="F:ATP binding"/>
    <property type="evidence" value="ECO:0007669"/>
    <property type="project" value="UniProtKB-UniRule"/>
</dbReference>
<dbReference type="InParanoid" id="G8ZV17"/>
<dbReference type="Gene3D" id="1.10.510.10">
    <property type="entry name" value="Transferase(Phosphotransferase) domain 1"/>
    <property type="match status" value="1"/>
</dbReference>
<dbReference type="OrthoDB" id="248923at2759"/>
<dbReference type="KEGG" id="tdl:TDEL_0E02180"/>
<dbReference type="PROSITE" id="PS50011">
    <property type="entry name" value="PROTEIN_KINASE_DOM"/>
    <property type="match status" value="1"/>
</dbReference>
<evidence type="ECO:0000256" key="4">
    <source>
        <dbReference type="ARBA" id="ARBA00022679"/>
    </source>
</evidence>
<keyword evidence="4" id="KW-0808">Transferase</keyword>
<dbReference type="STRING" id="1076872.G8ZV17"/>
<feature type="region of interest" description="Disordered" evidence="11">
    <location>
        <begin position="438"/>
        <end position="465"/>
    </location>
</feature>
<feature type="region of interest" description="Disordered" evidence="11">
    <location>
        <begin position="317"/>
        <end position="341"/>
    </location>
</feature>
<keyword evidence="6" id="KW-0418">Kinase</keyword>
<protein>
    <recommendedName>
        <fullName evidence="2">non-specific serine/threonine protein kinase</fullName>
        <ecNumber evidence="2">2.7.11.1</ecNumber>
    </recommendedName>
</protein>
<dbReference type="SMART" id="SM00220">
    <property type="entry name" value="S_TKc"/>
    <property type="match status" value="1"/>
</dbReference>
<dbReference type="GO" id="GO:0031505">
    <property type="term" value="P:fungal-type cell wall organization"/>
    <property type="evidence" value="ECO:0007669"/>
    <property type="project" value="EnsemblFungi"/>
</dbReference>
<feature type="domain" description="Protein kinase" evidence="12">
    <location>
        <begin position="26"/>
        <end position="279"/>
    </location>
</feature>
<comment type="similarity">
    <text evidence="1">Belongs to the protein kinase superfamily. STE Ser/Thr protein kinase family. STE20 subfamily.</text>
</comment>
<dbReference type="GeneID" id="11503862"/>
<organism evidence="13 14">
    <name type="scientific">Torulaspora delbrueckii</name>
    <name type="common">Yeast</name>
    <name type="synonym">Candida colliculosa</name>
    <dbReference type="NCBI Taxonomy" id="4950"/>
    <lineage>
        <taxon>Eukaryota</taxon>
        <taxon>Fungi</taxon>
        <taxon>Dikarya</taxon>
        <taxon>Ascomycota</taxon>
        <taxon>Saccharomycotina</taxon>
        <taxon>Saccharomycetes</taxon>
        <taxon>Saccharomycetales</taxon>
        <taxon>Saccharomycetaceae</taxon>
        <taxon>Torulaspora</taxon>
    </lineage>
</organism>
<dbReference type="SUPFAM" id="SSF56112">
    <property type="entry name" value="Protein kinase-like (PK-like)"/>
    <property type="match status" value="1"/>
</dbReference>
<keyword evidence="3" id="KW-0723">Serine/threonine-protein kinase</keyword>
<feature type="compositionally biased region" description="Polar residues" evidence="11">
    <location>
        <begin position="673"/>
        <end position="688"/>
    </location>
</feature>
<dbReference type="GO" id="GO:0000131">
    <property type="term" value="C:incipient cellular bud site"/>
    <property type="evidence" value="ECO:0007669"/>
    <property type="project" value="EnsemblFungi"/>
</dbReference>
<dbReference type="FunCoup" id="G8ZV17">
    <property type="interactions" value="348"/>
</dbReference>
<feature type="compositionally biased region" description="Low complexity" evidence="11">
    <location>
        <begin position="621"/>
        <end position="631"/>
    </location>
</feature>
<evidence type="ECO:0000313" key="14">
    <source>
        <dbReference type="Proteomes" id="UP000005627"/>
    </source>
</evidence>
<dbReference type="InterPro" id="IPR000719">
    <property type="entry name" value="Prot_kinase_dom"/>
</dbReference>
<accession>G8ZV17</accession>
<keyword evidence="14" id="KW-1185">Reference proteome</keyword>
<evidence type="ECO:0000256" key="1">
    <source>
        <dbReference type="ARBA" id="ARBA00008874"/>
    </source>
</evidence>
<comment type="catalytic activity">
    <reaction evidence="9">
        <text>L-seryl-[protein] + ATP = O-phospho-L-seryl-[protein] + ADP + H(+)</text>
        <dbReference type="Rhea" id="RHEA:17989"/>
        <dbReference type="Rhea" id="RHEA-COMP:9863"/>
        <dbReference type="Rhea" id="RHEA-COMP:11604"/>
        <dbReference type="ChEBI" id="CHEBI:15378"/>
        <dbReference type="ChEBI" id="CHEBI:29999"/>
        <dbReference type="ChEBI" id="CHEBI:30616"/>
        <dbReference type="ChEBI" id="CHEBI:83421"/>
        <dbReference type="ChEBI" id="CHEBI:456216"/>
        <dbReference type="EC" id="2.7.11.1"/>
    </reaction>
</comment>
<dbReference type="GO" id="GO:0007118">
    <property type="term" value="P:budding cell apical bud growth"/>
    <property type="evidence" value="ECO:0007669"/>
    <property type="project" value="EnsemblFungi"/>
</dbReference>
<dbReference type="GO" id="GO:0005737">
    <property type="term" value="C:cytoplasm"/>
    <property type="evidence" value="ECO:0007669"/>
    <property type="project" value="TreeGrafter"/>
</dbReference>
<dbReference type="EC" id="2.7.11.1" evidence="2"/>
<evidence type="ECO:0000256" key="9">
    <source>
        <dbReference type="ARBA" id="ARBA00048679"/>
    </source>
</evidence>
<evidence type="ECO:0000256" key="7">
    <source>
        <dbReference type="ARBA" id="ARBA00022840"/>
    </source>
</evidence>
<feature type="region of interest" description="Disordered" evidence="11">
    <location>
        <begin position="577"/>
        <end position="650"/>
    </location>
</feature>
<dbReference type="InterPro" id="IPR050629">
    <property type="entry name" value="STE20/SPS1-PAK"/>
</dbReference>
<feature type="binding site" evidence="10">
    <location>
        <position position="55"/>
    </location>
    <ligand>
        <name>ATP</name>
        <dbReference type="ChEBI" id="CHEBI:30616"/>
    </ligand>
</feature>
<dbReference type="FunFam" id="1.10.510.10:FF:000499">
    <property type="entry name" value="Serine/threonine-protein kinase KIC1"/>
    <property type="match status" value="1"/>
</dbReference>
<dbReference type="InterPro" id="IPR017441">
    <property type="entry name" value="Protein_kinase_ATP_BS"/>
</dbReference>
<feature type="compositionally biased region" description="Polar residues" evidence="11">
    <location>
        <begin position="438"/>
        <end position="462"/>
    </location>
</feature>
<evidence type="ECO:0000256" key="8">
    <source>
        <dbReference type="ARBA" id="ARBA00047899"/>
    </source>
</evidence>
<dbReference type="PROSITE" id="PS00107">
    <property type="entry name" value="PROTEIN_KINASE_ATP"/>
    <property type="match status" value="1"/>
</dbReference>
<evidence type="ECO:0000256" key="6">
    <source>
        <dbReference type="ARBA" id="ARBA00022777"/>
    </source>
</evidence>
<comment type="catalytic activity">
    <reaction evidence="8">
        <text>L-threonyl-[protein] + ATP = O-phospho-L-threonyl-[protein] + ADP + H(+)</text>
        <dbReference type="Rhea" id="RHEA:46608"/>
        <dbReference type="Rhea" id="RHEA-COMP:11060"/>
        <dbReference type="Rhea" id="RHEA-COMP:11605"/>
        <dbReference type="ChEBI" id="CHEBI:15378"/>
        <dbReference type="ChEBI" id="CHEBI:30013"/>
        <dbReference type="ChEBI" id="CHEBI:30616"/>
        <dbReference type="ChEBI" id="CHEBI:61977"/>
        <dbReference type="ChEBI" id="CHEBI:456216"/>
        <dbReference type="EC" id="2.7.11.1"/>
    </reaction>
</comment>
<dbReference type="InterPro" id="IPR011009">
    <property type="entry name" value="Kinase-like_dom_sf"/>
</dbReference>
<keyword evidence="7 10" id="KW-0067">ATP-binding</keyword>
<dbReference type="AlphaFoldDB" id="G8ZV17"/>
<feature type="compositionally biased region" description="Polar residues" evidence="11">
    <location>
        <begin position="641"/>
        <end position="650"/>
    </location>
</feature>
<dbReference type="InterPro" id="IPR008271">
    <property type="entry name" value="Ser/Thr_kinase_AS"/>
</dbReference>
<feature type="compositionally biased region" description="Basic and acidic residues" evidence="11">
    <location>
        <begin position="727"/>
        <end position="741"/>
    </location>
</feature>
<dbReference type="PANTHER" id="PTHR48012:SF10">
    <property type="entry name" value="FI20177P1"/>
    <property type="match status" value="1"/>
</dbReference>